<keyword evidence="5" id="KW-0804">Transcription</keyword>
<dbReference type="PROSITE" id="PS50931">
    <property type="entry name" value="HTH_LYSR"/>
    <property type="match status" value="1"/>
</dbReference>
<feature type="domain" description="HTH lysR-type" evidence="7">
    <location>
        <begin position="1"/>
        <end position="58"/>
    </location>
</feature>
<dbReference type="OrthoDB" id="3286335at2"/>
<evidence type="ECO:0000256" key="5">
    <source>
        <dbReference type="ARBA" id="ARBA00023163"/>
    </source>
</evidence>
<dbReference type="InterPro" id="IPR000847">
    <property type="entry name" value="LysR_HTH_N"/>
</dbReference>
<evidence type="ECO:0000313" key="8">
    <source>
        <dbReference type="EMBL" id="SDQ72419.1"/>
    </source>
</evidence>
<evidence type="ECO:0000256" key="4">
    <source>
        <dbReference type="ARBA" id="ARBA00023159"/>
    </source>
</evidence>
<dbReference type="EMBL" id="FNLF01000002">
    <property type="protein sequence ID" value="SDQ72419.1"/>
    <property type="molecule type" value="Genomic_DNA"/>
</dbReference>
<dbReference type="FunFam" id="1.10.10.10:FF:000001">
    <property type="entry name" value="LysR family transcriptional regulator"/>
    <property type="match status" value="1"/>
</dbReference>
<evidence type="ECO:0000256" key="1">
    <source>
        <dbReference type="ARBA" id="ARBA00009437"/>
    </source>
</evidence>
<sequence length="319" mass="32435">MELHQLRYFVAVADRGSFTAAADELHVAQSGVSTQVAKLERELGHRLFDRGGRTVEVTPEGAQLLPPARAALAAVESVRTAADELAGVVRGHVRLGTVIGCTLPGYLAGFAAFRAAHPEVTVDVAEGNSDELIGGLLVGALDVALVAHARPLPQALAGRRLLREPLAAVVPDGHDWAGRASVSCADLAGTTVLCLPPGTGVRTALAITCAAERTALEPRVQAHSPDALLALAAHGAGVAVLTASMAAGRAGLTTVPLARSARTELSLATRAAPSAAASAMTRTLLTHLTDDQVRSGRQRASAAPSATTVSAATPSPNAG</sequence>
<evidence type="ECO:0000259" key="7">
    <source>
        <dbReference type="PROSITE" id="PS50931"/>
    </source>
</evidence>
<dbReference type="SUPFAM" id="SSF46785">
    <property type="entry name" value="Winged helix' DNA-binding domain"/>
    <property type="match status" value="1"/>
</dbReference>
<dbReference type="AlphaFoldDB" id="A0A1H1D8A3"/>
<dbReference type="SUPFAM" id="SSF53850">
    <property type="entry name" value="Periplasmic binding protein-like II"/>
    <property type="match status" value="1"/>
</dbReference>
<gene>
    <name evidence="8" type="ORF">SAMN04489765_1584</name>
</gene>
<organism evidence="8 9">
    <name type="scientific">Tsukamurella pulmonis</name>
    <dbReference type="NCBI Taxonomy" id="47312"/>
    <lineage>
        <taxon>Bacteria</taxon>
        <taxon>Bacillati</taxon>
        <taxon>Actinomycetota</taxon>
        <taxon>Actinomycetes</taxon>
        <taxon>Mycobacteriales</taxon>
        <taxon>Tsukamurellaceae</taxon>
        <taxon>Tsukamurella</taxon>
    </lineage>
</organism>
<proteinExistence type="inferred from homology"/>
<evidence type="ECO:0000313" key="9">
    <source>
        <dbReference type="Proteomes" id="UP000183053"/>
    </source>
</evidence>
<accession>A0A1H1D8A3</accession>
<dbReference type="Gene3D" id="1.10.10.10">
    <property type="entry name" value="Winged helix-like DNA-binding domain superfamily/Winged helix DNA-binding domain"/>
    <property type="match status" value="1"/>
</dbReference>
<dbReference type="PRINTS" id="PR00039">
    <property type="entry name" value="HTHLYSR"/>
</dbReference>
<feature type="compositionally biased region" description="Low complexity" evidence="6">
    <location>
        <begin position="300"/>
        <end position="319"/>
    </location>
</feature>
<evidence type="ECO:0000256" key="3">
    <source>
        <dbReference type="ARBA" id="ARBA00023125"/>
    </source>
</evidence>
<dbReference type="Gene3D" id="3.40.190.290">
    <property type="match status" value="1"/>
</dbReference>
<keyword evidence="9" id="KW-1185">Reference proteome</keyword>
<reference evidence="9" key="1">
    <citation type="submission" date="2016-10" db="EMBL/GenBank/DDBJ databases">
        <authorList>
            <person name="Varghese N."/>
            <person name="Submissions S."/>
        </authorList>
    </citation>
    <scope>NUCLEOTIDE SEQUENCE [LARGE SCALE GENOMIC DNA]</scope>
    <source>
        <strain evidence="9">DSM 44142</strain>
    </source>
</reference>
<keyword evidence="3 8" id="KW-0238">DNA-binding</keyword>
<dbReference type="PANTHER" id="PTHR30346:SF29">
    <property type="entry name" value="LYSR SUBSTRATE-BINDING"/>
    <property type="match status" value="1"/>
</dbReference>
<evidence type="ECO:0000256" key="6">
    <source>
        <dbReference type="SAM" id="MobiDB-lite"/>
    </source>
</evidence>
<dbReference type="PANTHER" id="PTHR30346">
    <property type="entry name" value="TRANSCRIPTIONAL DUAL REGULATOR HCAR-RELATED"/>
    <property type="match status" value="1"/>
</dbReference>
<protein>
    <submittedName>
        <fullName evidence="8">DNA-binding transcriptional regulator, LysR family</fullName>
    </submittedName>
</protein>
<dbReference type="InterPro" id="IPR036390">
    <property type="entry name" value="WH_DNA-bd_sf"/>
</dbReference>
<keyword evidence="2" id="KW-0805">Transcription regulation</keyword>
<dbReference type="InterPro" id="IPR005119">
    <property type="entry name" value="LysR_subst-bd"/>
</dbReference>
<dbReference type="InterPro" id="IPR036388">
    <property type="entry name" value="WH-like_DNA-bd_sf"/>
</dbReference>
<dbReference type="STRING" id="47312.SAMN04489765_1584"/>
<dbReference type="GO" id="GO:0003700">
    <property type="term" value="F:DNA-binding transcription factor activity"/>
    <property type="evidence" value="ECO:0007669"/>
    <property type="project" value="InterPro"/>
</dbReference>
<comment type="similarity">
    <text evidence="1">Belongs to the LysR transcriptional regulatory family.</text>
</comment>
<keyword evidence="4" id="KW-0010">Activator</keyword>
<feature type="region of interest" description="Disordered" evidence="6">
    <location>
        <begin position="289"/>
        <end position="319"/>
    </location>
</feature>
<dbReference type="GO" id="GO:0032993">
    <property type="term" value="C:protein-DNA complex"/>
    <property type="evidence" value="ECO:0007669"/>
    <property type="project" value="TreeGrafter"/>
</dbReference>
<dbReference type="GO" id="GO:0003677">
    <property type="term" value="F:DNA binding"/>
    <property type="evidence" value="ECO:0007669"/>
    <property type="project" value="UniProtKB-KW"/>
</dbReference>
<evidence type="ECO:0000256" key="2">
    <source>
        <dbReference type="ARBA" id="ARBA00023015"/>
    </source>
</evidence>
<dbReference type="Pfam" id="PF00126">
    <property type="entry name" value="HTH_1"/>
    <property type="match status" value="1"/>
</dbReference>
<name>A0A1H1D8A3_9ACTN</name>
<dbReference type="Pfam" id="PF03466">
    <property type="entry name" value="LysR_substrate"/>
    <property type="match status" value="1"/>
</dbReference>
<dbReference type="Proteomes" id="UP000183053">
    <property type="component" value="Unassembled WGS sequence"/>
</dbReference>
<dbReference type="RefSeq" id="WP_082756532.1">
    <property type="nucleotide sequence ID" value="NZ_FNLF01000002.1"/>
</dbReference>